<dbReference type="Pfam" id="PF12229">
    <property type="entry name" value="PG_binding_4"/>
    <property type="match status" value="1"/>
</dbReference>
<evidence type="ECO:0000313" key="3">
    <source>
        <dbReference type="EMBL" id="UWP60388.1"/>
    </source>
</evidence>
<dbReference type="EMBL" id="CP102290">
    <property type="protein sequence ID" value="UWP60388.1"/>
    <property type="molecule type" value="Genomic_DNA"/>
</dbReference>
<keyword evidence="1" id="KW-0732">Signal</keyword>
<evidence type="ECO:0000256" key="1">
    <source>
        <dbReference type="SAM" id="SignalP"/>
    </source>
</evidence>
<feature type="domain" description="YoaR-like putative peptidoglycan binding" evidence="2">
    <location>
        <begin position="84"/>
        <end position="189"/>
    </location>
</feature>
<proteinExistence type="predicted"/>
<dbReference type="Pfam" id="PF04294">
    <property type="entry name" value="VanW"/>
    <property type="match status" value="1"/>
</dbReference>
<organism evidence="3 4">
    <name type="scientific">Ruminococcus gauvreauii</name>
    <dbReference type="NCBI Taxonomy" id="438033"/>
    <lineage>
        <taxon>Bacteria</taxon>
        <taxon>Bacillati</taxon>
        <taxon>Bacillota</taxon>
        <taxon>Clostridia</taxon>
        <taxon>Eubacteriales</taxon>
        <taxon>Oscillospiraceae</taxon>
        <taxon>Ruminococcus</taxon>
    </lineage>
</organism>
<evidence type="ECO:0000313" key="4">
    <source>
        <dbReference type="Proteomes" id="UP001060164"/>
    </source>
</evidence>
<protein>
    <submittedName>
        <fullName evidence="3">VanW family protein</fullName>
    </submittedName>
</protein>
<dbReference type="PANTHER" id="PTHR35788">
    <property type="entry name" value="EXPORTED PROTEIN-RELATED"/>
    <property type="match status" value="1"/>
</dbReference>
<feature type="chain" id="PRO_5046172233" evidence="1">
    <location>
        <begin position="30"/>
        <end position="479"/>
    </location>
</feature>
<dbReference type="InterPro" id="IPR022029">
    <property type="entry name" value="YoaR-like_PG-bd"/>
</dbReference>
<reference evidence="3" key="1">
    <citation type="journal article" date="2022" name="Cell">
        <title>Design, construction, and in vivo augmentation of a complex gut microbiome.</title>
        <authorList>
            <person name="Cheng A.G."/>
            <person name="Ho P.Y."/>
            <person name="Aranda-Diaz A."/>
            <person name="Jain S."/>
            <person name="Yu F.B."/>
            <person name="Meng X."/>
            <person name="Wang M."/>
            <person name="Iakiviak M."/>
            <person name="Nagashima K."/>
            <person name="Zhao A."/>
            <person name="Murugkar P."/>
            <person name="Patil A."/>
            <person name="Atabakhsh K."/>
            <person name="Weakley A."/>
            <person name="Yan J."/>
            <person name="Brumbaugh A.R."/>
            <person name="Higginbottom S."/>
            <person name="Dimas A."/>
            <person name="Shiver A.L."/>
            <person name="Deutschbauer A."/>
            <person name="Neff N."/>
            <person name="Sonnenburg J.L."/>
            <person name="Huang K.C."/>
            <person name="Fischbach M.A."/>
        </authorList>
    </citation>
    <scope>NUCLEOTIDE SEQUENCE</scope>
    <source>
        <strain evidence="3">DSM 19829</strain>
    </source>
</reference>
<name>A0ABY5VJP0_9FIRM</name>
<evidence type="ECO:0000259" key="2">
    <source>
        <dbReference type="Pfam" id="PF12229"/>
    </source>
</evidence>
<dbReference type="Proteomes" id="UP001060164">
    <property type="component" value="Chromosome"/>
</dbReference>
<dbReference type="InterPro" id="IPR052913">
    <property type="entry name" value="Glycopeptide_resist_protein"/>
</dbReference>
<sequence length="479" mass="52305">MQKSRVATNIAIFIICLFFSMISARQVFADAETSPVILEGVFIDGVDVSGMTREEAVLAVADHMEDIKGYHIQMHIGDHIVSATAGELGLYWKNEDVVDKALAFGQAGNIVSRYKAKQDLQQETVRFVLEYGVKADTAKAMLNEKCVPLDCEPQNASMTRTEDGFQIVKETQGVKIKVDESVEVLSEYLSNLWRTGLGVVELPAEITEPEHKSSELEQVQDILGSASTDYSSSSSARAQNIVTGTGFLNGSVLYPGESFSVESALVPFSAENGYEPAPSYENGDVVDSYGGGICQVSTTLYMALLRAEIEITERYNHSMIVKYVKPSMDAAIAEGSKDLQFVNNLDAPVYIEGYTDGGEVGFVIYGKEFRPENRKVTYESETLETVEPTVELTASQDPLGTIRQTSSSHTGYTACLWKTVTVDGVEESREQVNSSTYNMTPTRYTVGVSTSDGTAASEIQAAVDSNDLDKVYSVINKYS</sequence>
<gene>
    <name evidence="3" type="ORF">NQ502_04860</name>
</gene>
<dbReference type="PANTHER" id="PTHR35788:SF1">
    <property type="entry name" value="EXPORTED PROTEIN"/>
    <property type="match status" value="1"/>
</dbReference>
<keyword evidence="4" id="KW-1185">Reference proteome</keyword>
<accession>A0ABY5VJP0</accession>
<dbReference type="RefSeq" id="WP_044983536.1">
    <property type="nucleotide sequence ID" value="NZ_CABLBR010000034.1"/>
</dbReference>
<feature type="signal peptide" evidence="1">
    <location>
        <begin position="1"/>
        <end position="29"/>
    </location>
</feature>
<dbReference type="InterPro" id="IPR007391">
    <property type="entry name" value="Vancomycin_resist_VanW"/>
</dbReference>